<dbReference type="EMBL" id="CP041730">
    <property type="protein sequence ID" value="QDQ25462.1"/>
    <property type="molecule type" value="Genomic_DNA"/>
</dbReference>
<dbReference type="CDD" id="cd07377">
    <property type="entry name" value="WHTH_GntR"/>
    <property type="match status" value="1"/>
</dbReference>
<accession>A0A516SBD5</accession>
<dbReference type="Gene3D" id="1.10.10.10">
    <property type="entry name" value="Winged helix-like DNA-binding domain superfamily/Winged helix DNA-binding domain"/>
    <property type="match status" value="1"/>
</dbReference>
<dbReference type="OrthoDB" id="3210131at2"/>
<dbReference type="NCBIfam" id="TIGR02325">
    <property type="entry name" value="C_P_lyase_phnF"/>
    <property type="match status" value="1"/>
</dbReference>
<dbReference type="GO" id="GO:0045892">
    <property type="term" value="P:negative regulation of DNA-templated transcription"/>
    <property type="evidence" value="ECO:0007669"/>
    <property type="project" value="TreeGrafter"/>
</dbReference>
<keyword evidence="1" id="KW-0805">Transcription regulation</keyword>
<evidence type="ECO:0000256" key="2">
    <source>
        <dbReference type="ARBA" id="ARBA00023125"/>
    </source>
</evidence>
<dbReference type="Pfam" id="PF07702">
    <property type="entry name" value="UTRA"/>
    <property type="match status" value="1"/>
</dbReference>
<dbReference type="SMART" id="SM00866">
    <property type="entry name" value="UTRA"/>
    <property type="match status" value="1"/>
</dbReference>
<dbReference type="AlphaFoldDB" id="A0A516SBD5"/>
<dbReference type="Proteomes" id="UP000317550">
    <property type="component" value="Chromosome"/>
</dbReference>
<dbReference type="InterPro" id="IPR050679">
    <property type="entry name" value="Bact_HTH_transcr_reg"/>
</dbReference>
<dbReference type="GO" id="GO:0003677">
    <property type="term" value="F:DNA binding"/>
    <property type="evidence" value="ECO:0007669"/>
    <property type="project" value="UniProtKB-KW"/>
</dbReference>
<reference evidence="6" key="1">
    <citation type="submission" date="2019-07" db="EMBL/GenBank/DDBJ databases">
        <title>Chitinimonas sp. nov., isolated from Ny-Alesund, arctica soil.</title>
        <authorList>
            <person name="Xu Q."/>
            <person name="Peng F."/>
        </authorList>
    </citation>
    <scope>NUCLEOTIDE SEQUENCE [LARGE SCALE GENOMIC DNA]</scope>
    <source>
        <strain evidence="6">R3-44</strain>
    </source>
</reference>
<dbReference type="InterPro" id="IPR036390">
    <property type="entry name" value="WH_DNA-bd_sf"/>
</dbReference>
<keyword evidence="2" id="KW-0238">DNA-binding</keyword>
<dbReference type="PRINTS" id="PR00035">
    <property type="entry name" value="HTHGNTR"/>
</dbReference>
<dbReference type="Pfam" id="PF00392">
    <property type="entry name" value="GntR"/>
    <property type="match status" value="1"/>
</dbReference>
<dbReference type="PANTHER" id="PTHR44846">
    <property type="entry name" value="MANNOSYL-D-GLYCERATE TRANSPORT/METABOLISM SYSTEM REPRESSOR MNGR-RELATED"/>
    <property type="match status" value="1"/>
</dbReference>
<dbReference type="InterPro" id="IPR012702">
    <property type="entry name" value="CP_lyase_PhnF"/>
</dbReference>
<evidence type="ECO:0000256" key="1">
    <source>
        <dbReference type="ARBA" id="ARBA00023015"/>
    </source>
</evidence>
<dbReference type="KEGG" id="cari:FNU76_03310"/>
<dbReference type="RefSeq" id="WP_143856387.1">
    <property type="nucleotide sequence ID" value="NZ_CP041730.1"/>
</dbReference>
<proteinExistence type="predicted"/>
<dbReference type="InterPro" id="IPR028978">
    <property type="entry name" value="Chorismate_lyase_/UTRA_dom_sf"/>
</dbReference>
<dbReference type="Gene3D" id="3.40.1410.10">
    <property type="entry name" value="Chorismate lyase-like"/>
    <property type="match status" value="1"/>
</dbReference>
<feature type="domain" description="HTH gntR-type" evidence="4">
    <location>
        <begin position="17"/>
        <end position="87"/>
    </location>
</feature>
<protein>
    <submittedName>
        <fullName evidence="5">Phosphonate metabolism transcriptional regulator PhnF</fullName>
    </submittedName>
</protein>
<dbReference type="PANTHER" id="PTHR44846:SF1">
    <property type="entry name" value="MANNOSYL-D-GLYCERATE TRANSPORT_METABOLISM SYSTEM REPRESSOR MNGR-RELATED"/>
    <property type="match status" value="1"/>
</dbReference>
<gene>
    <name evidence="5" type="primary">phnF</name>
    <name evidence="5" type="ORF">FNU76_03310</name>
</gene>
<dbReference type="InterPro" id="IPR011663">
    <property type="entry name" value="UTRA"/>
</dbReference>
<dbReference type="GO" id="GO:0003700">
    <property type="term" value="F:DNA-binding transcription factor activity"/>
    <property type="evidence" value="ECO:0007669"/>
    <property type="project" value="InterPro"/>
</dbReference>
<evidence type="ECO:0000313" key="5">
    <source>
        <dbReference type="EMBL" id="QDQ25462.1"/>
    </source>
</evidence>
<sequence length="250" mass="27477">MPDMSPLSTTSPCQLARRSGTAIWRQIEETLAADILAGARTGRLPNETELAAHFGVNRHTVRQAAKALADRGLVEVVHGRGTFVREGMIAYELGRRSRLAHSLAKARRIGVSQLTGQRDNVAESDVAEMLELPPDSRVTRIDTLDRVDERVVGVCTQYFPLPRFAGLAEVYQQLGKTHLALAHFGVTDFQRKLSRISAMLPTREMAQLLGQAVTQPILRVETVYVDADGIPIEYGISHFDSGAVQLVVEP</sequence>
<evidence type="ECO:0000313" key="6">
    <source>
        <dbReference type="Proteomes" id="UP000317550"/>
    </source>
</evidence>
<dbReference type="InterPro" id="IPR000524">
    <property type="entry name" value="Tscrpt_reg_HTH_GntR"/>
</dbReference>
<organism evidence="5 6">
    <name type="scientific">Chitinimonas arctica</name>
    <dbReference type="NCBI Taxonomy" id="2594795"/>
    <lineage>
        <taxon>Bacteria</taxon>
        <taxon>Pseudomonadati</taxon>
        <taxon>Pseudomonadota</taxon>
        <taxon>Betaproteobacteria</taxon>
        <taxon>Neisseriales</taxon>
        <taxon>Chitinibacteraceae</taxon>
        <taxon>Chitinimonas</taxon>
    </lineage>
</organism>
<dbReference type="InterPro" id="IPR036388">
    <property type="entry name" value="WH-like_DNA-bd_sf"/>
</dbReference>
<dbReference type="PROSITE" id="PS50949">
    <property type="entry name" value="HTH_GNTR"/>
    <property type="match status" value="1"/>
</dbReference>
<evidence type="ECO:0000259" key="4">
    <source>
        <dbReference type="PROSITE" id="PS50949"/>
    </source>
</evidence>
<evidence type="ECO:0000256" key="3">
    <source>
        <dbReference type="ARBA" id="ARBA00023163"/>
    </source>
</evidence>
<keyword evidence="6" id="KW-1185">Reference proteome</keyword>
<keyword evidence="3" id="KW-0804">Transcription</keyword>
<dbReference type="SUPFAM" id="SSF64288">
    <property type="entry name" value="Chorismate lyase-like"/>
    <property type="match status" value="1"/>
</dbReference>
<dbReference type="SMART" id="SM00345">
    <property type="entry name" value="HTH_GNTR"/>
    <property type="match status" value="1"/>
</dbReference>
<name>A0A516SBD5_9NEIS</name>
<dbReference type="SUPFAM" id="SSF46785">
    <property type="entry name" value="Winged helix' DNA-binding domain"/>
    <property type="match status" value="1"/>
</dbReference>